<accession>A0A1D8TWB4</accession>
<name>A0A1D8TWB4_9CYAN</name>
<dbReference type="AlphaFoldDB" id="A0A1D8TWB4"/>
<organism evidence="1 2">
    <name type="scientific">Moorena producens PAL-8-15-08-1</name>
    <dbReference type="NCBI Taxonomy" id="1458985"/>
    <lineage>
        <taxon>Bacteria</taxon>
        <taxon>Bacillati</taxon>
        <taxon>Cyanobacteriota</taxon>
        <taxon>Cyanophyceae</taxon>
        <taxon>Coleofasciculales</taxon>
        <taxon>Coleofasciculaceae</taxon>
        <taxon>Moorena</taxon>
    </lineage>
</organism>
<sequence>MNAPVRFCLLQGLEYHWVRAGSQGGFTIVYWEWGDGEMGRWGDGENFNGSDGQDVCSSKIAIPPNYYYQQTKSTLA</sequence>
<proteinExistence type="predicted"/>
<dbReference type="Proteomes" id="UP000177870">
    <property type="component" value="Chromosome"/>
</dbReference>
<protein>
    <submittedName>
        <fullName evidence="1">Uncharacterized protein</fullName>
    </submittedName>
</protein>
<evidence type="ECO:0000313" key="1">
    <source>
        <dbReference type="EMBL" id="AOX01940.1"/>
    </source>
</evidence>
<gene>
    <name evidence="1" type="ORF">BJP34_23150</name>
</gene>
<dbReference type="KEGG" id="mpro:BJP34_23150"/>
<evidence type="ECO:0000313" key="2">
    <source>
        <dbReference type="Proteomes" id="UP000177870"/>
    </source>
</evidence>
<reference evidence="2" key="1">
    <citation type="submission" date="2016-10" db="EMBL/GenBank/DDBJ databases">
        <title>Comparative genomics uncovers the prolific and rare metabolic potential of the cyanobacterial genus Moorea.</title>
        <authorList>
            <person name="Leao T."/>
            <person name="Castelao G."/>
            <person name="Korobeynikov A."/>
            <person name="Monroe E.A."/>
            <person name="Podell S."/>
            <person name="Glukhov E."/>
            <person name="Allen E."/>
            <person name="Gerwick W.H."/>
            <person name="Gerwick L."/>
        </authorList>
    </citation>
    <scope>NUCLEOTIDE SEQUENCE [LARGE SCALE GENOMIC DNA]</scope>
    <source>
        <strain evidence="2">PAL-8-15-08-1</strain>
    </source>
</reference>
<dbReference type="EMBL" id="CP017599">
    <property type="protein sequence ID" value="AOX01940.1"/>
    <property type="molecule type" value="Genomic_DNA"/>
</dbReference>